<dbReference type="PANTHER" id="PTHR21040:SF8">
    <property type="entry name" value="BCDNA.GH04120"/>
    <property type="match status" value="1"/>
</dbReference>
<dbReference type="PANTHER" id="PTHR21040">
    <property type="entry name" value="BCDNA.GH04120"/>
    <property type="match status" value="1"/>
</dbReference>
<comment type="similarity">
    <text evidence="1">Belongs to the glycosyl hydrolase 20 family.</text>
</comment>
<evidence type="ECO:0000256" key="2">
    <source>
        <dbReference type="ARBA" id="ARBA00022801"/>
    </source>
</evidence>
<evidence type="ECO:0000313" key="5">
    <source>
        <dbReference type="Proteomes" id="UP001597061"/>
    </source>
</evidence>
<dbReference type="Proteomes" id="UP001597061">
    <property type="component" value="Unassembled WGS sequence"/>
</dbReference>
<name>A0ABW3JL43_9FLAO</name>
<keyword evidence="5" id="KW-1185">Reference proteome</keyword>
<gene>
    <name evidence="4" type="ORF">ACFQ1R_13825</name>
</gene>
<dbReference type="RefSeq" id="WP_379926864.1">
    <property type="nucleotide sequence ID" value="NZ_JBHTJI010000042.1"/>
</dbReference>
<evidence type="ECO:0000256" key="1">
    <source>
        <dbReference type="ARBA" id="ARBA00006285"/>
    </source>
</evidence>
<evidence type="ECO:0000259" key="3">
    <source>
        <dbReference type="Pfam" id="PF00728"/>
    </source>
</evidence>
<keyword evidence="2" id="KW-0378">Hydrolase</keyword>
<accession>A0ABW3JL43</accession>
<sequence length="344" mass="39260">MLNISLCLAQIIEEELPVRGFTISAPRPSELGKFTDFVEKYLSKTNVNTLFLMVNYKYQFESHPELAETSSLSQNDVKKIVTTCKNYGITIVPLINLLGHQSWKQDNIKSLLKVYPQFEENPGDKLQDKDFYCRSYCPLHPEVHAIVFDLVDELIKVFEAKAIHVGMDEVFVLGEDSCSRCKGKNKAKLFADEVTKIYNHLESKGVNMYMWGDRLLDGKTTGLGKWSASHNDTHPAIDLISKNIIICDWQYKTAPPTPAYFAMKGFKVISCSFEVPEVAIQQLDNVLSLRKLNKVIIKNRLLGVMHTYWSTFDSFIDCYENSNCNSETIKGAVETFKTMYENDK</sequence>
<feature type="domain" description="Glycoside hydrolase family 20 catalytic" evidence="3">
    <location>
        <begin position="68"/>
        <end position="274"/>
    </location>
</feature>
<dbReference type="InterPro" id="IPR015883">
    <property type="entry name" value="Glyco_hydro_20_cat"/>
</dbReference>
<proteinExistence type="inferred from homology"/>
<dbReference type="InterPro" id="IPR017853">
    <property type="entry name" value="GH"/>
</dbReference>
<organism evidence="4 5">
    <name type="scientific">Mariniflexile jejuense</name>
    <dbReference type="NCBI Taxonomy" id="1173582"/>
    <lineage>
        <taxon>Bacteria</taxon>
        <taxon>Pseudomonadati</taxon>
        <taxon>Bacteroidota</taxon>
        <taxon>Flavobacteriia</taxon>
        <taxon>Flavobacteriales</taxon>
        <taxon>Flavobacteriaceae</taxon>
        <taxon>Mariniflexile</taxon>
    </lineage>
</organism>
<dbReference type="Gene3D" id="3.20.20.80">
    <property type="entry name" value="Glycosidases"/>
    <property type="match status" value="1"/>
</dbReference>
<evidence type="ECO:0000313" key="4">
    <source>
        <dbReference type="EMBL" id="MFD0991182.1"/>
    </source>
</evidence>
<reference evidence="5" key="1">
    <citation type="journal article" date="2019" name="Int. J. Syst. Evol. Microbiol.">
        <title>The Global Catalogue of Microorganisms (GCM) 10K type strain sequencing project: providing services to taxonomists for standard genome sequencing and annotation.</title>
        <authorList>
            <consortium name="The Broad Institute Genomics Platform"/>
            <consortium name="The Broad Institute Genome Sequencing Center for Infectious Disease"/>
            <person name="Wu L."/>
            <person name="Ma J."/>
        </authorList>
    </citation>
    <scope>NUCLEOTIDE SEQUENCE [LARGE SCALE GENOMIC DNA]</scope>
    <source>
        <strain evidence="5">CCUG 62414</strain>
    </source>
</reference>
<protein>
    <submittedName>
        <fullName evidence="4">Family 20 glycosylhydrolase</fullName>
    </submittedName>
</protein>
<dbReference type="SUPFAM" id="SSF51445">
    <property type="entry name" value="(Trans)glycosidases"/>
    <property type="match status" value="1"/>
</dbReference>
<comment type="caution">
    <text evidence="4">The sequence shown here is derived from an EMBL/GenBank/DDBJ whole genome shotgun (WGS) entry which is preliminary data.</text>
</comment>
<dbReference type="EMBL" id="JBHTJI010000042">
    <property type="protein sequence ID" value="MFD0991182.1"/>
    <property type="molecule type" value="Genomic_DNA"/>
</dbReference>
<dbReference type="Pfam" id="PF00728">
    <property type="entry name" value="Glyco_hydro_20"/>
    <property type="match status" value="1"/>
</dbReference>
<dbReference type="InterPro" id="IPR038901">
    <property type="entry name" value="HEXDC-like"/>
</dbReference>